<dbReference type="PANTHER" id="PTHR33221">
    <property type="entry name" value="WINGED HELIX-TURN-HELIX TRANSCRIPTIONAL REGULATOR, RRF2 FAMILY"/>
    <property type="match status" value="1"/>
</dbReference>
<evidence type="ECO:0000256" key="1">
    <source>
        <dbReference type="ARBA" id="ARBA00023125"/>
    </source>
</evidence>
<dbReference type="PROSITE" id="PS51197">
    <property type="entry name" value="HTH_RRF2_2"/>
    <property type="match status" value="1"/>
</dbReference>
<dbReference type="GO" id="GO:0005829">
    <property type="term" value="C:cytosol"/>
    <property type="evidence" value="ECO:0007669"/>
    <property type="project" value="TreeGrafter"/>
</dbReference>
<dbReference type="PANTHER" id="PTHR33221:SF4">
    <property type="entry name" value="HTH-TYPE TRANSCRIPTIONAL REPRESSOR NSRR"/>
    <property type="match status" value="1"/>
</dbReference>
<evidence type="ECO:0000313" key="2">
    <source>
        <dbReference type="EMBL" id="MBM3095976.1"/>
    </source>
</evidence>
<dbReference type="Proteomes" id="UP000744980">
    <property type="component" value="Unassembled WGS sequence"/>
</dbReference>
<sequence>MRLTNFSDYTLRMLMFAASAGDRLFTIEETARAFGVSKAHLNKVANTLTRAGYLTAVRGRSGGLTLGRRPEDIRIGDVIRLTEPDFALVECFATGNQCTITRCCKLSGMLRDALSSFQNTLDRYTLADIALTRQDFLVDTPRT</sequence>
<dbReference type="EMBL" id="WXFA01000063">
    <property type="protein sequence ID" value="MBM3095976.1"/>
    <property type="molecule type" value="Genomic_DNA"/>
</dbReference>
<accession>A0AAW4FWZ7</accession>
<dbReference type="InterPro" id="IPR036390">
    <property type="entry name" value="WH_DNA-bd_sf"/>
</dbReference>
<keyword evidence="1" id="KW-0238">DNA-binding</keyword>
<protein>
    <submittedName>
        <fullName evidence="2">Rrf2 family transcriptional regulator</fullName>
    </submittedName>
</protein>
<dbReference type="RefSeq" id="WP_057215310.1">
    <property type="nucleotide sequence ID" value="NZ_CP083371.1"/>
</dbReference>
<name>A0AAW4FWZ7_9HYPH</name>
<evidence type="ECO:0000313" key="3">
    <source>
        <dbReference type="Proteomes" id="UP000744980"/>
    </source>
</evidence>
<reference evidence="2 3" key="1">
    <citation type="submission" date="2020-01" db="EMBL/GenBank/DDBJ databases">
        <title>Draft genome assembly of Ensifer adhaerens T173.</title>
        <authorList>
            <person name="Craig J.E."/>
            <person name="Stinchcombe J.R."/>
        </authorList>
    </citation>
    <scope>NUCLEOTIDE SEQUENCE [LARGE SCALE GENOMIC DNA]</scope>
    <source>
        <strain evidence="2 3">T173</strain>
    </source>
</reference>
<dbReference type="Pfam" id="PF02082">
    <property type="entry name" value="Rrf2"/>
    <property type="match status" value="1"/>
</dbReference>
<dbReference type="GO" id="GO:0003700">
    <property type="term" value="F:DNA-binding transcription factor activity"/>
    <property type="evidence" value="ECO:0007669"/>
    <property type="project" value="TreeGrafter"/>
</dbReference>
<dbReference type="SUPFAM" id="SSF46785">
    <property type="entry name" value="Winged helix' DNA-binding domain"/>
    <property type="match status" value="1"/>
</dbReference>
<dbReference type="InterPro" id="IPR036388">
    <property type="entry name" value="WH-like_DNA-bd_sf"/>
</dbReference>
<keyword evidence="3" id="KW-1185">Reference proteome</keyword>
<dbReference type="AlphaFoldDB" id="A0AAW4FWZ7"/>
<gene>
    <name evidence="2" type="ORF">GFB56_35455</name>
</gene>
<dbReference type="NCBIfam" id="TIGR00738">
    <property type="entry name" value="rrf2_super"/>
    <property type="match status" value="1"/>
</dbReference>
<dbReference type="InterPro" id="IPR000944">
    <property type="entry name" value="Tscrpt_reg_Rrf2"/>
</dbReference>
<dbReference type="Gene3D" id="1.10.10.10">
    <property type="entry name" value="Winged helix-like DNA-binding domain superfamily/Winged helix DNA-binding domain"/>
    <property type="match status" value="1"/>
</dbReference>
<organism evidence="2 3">
    <name type="scientific">Ensifer canadensis</name>
    <dbReference type="NCBI Taxonomy" id="555315"/>
    <lineage>
        <taxon>Bacteria</taxon>
        <taxon>Pseudomonadati</taxon>
        <taxon>Pseudomonadota</taxon>
        <taxon>Alphaproteobacteria</taxon>
        <taxon>Hyphomicrobiales</taxon>
        <taxon>Rhizobiaceae</taxon>
        <taxon>Sinorhizobium/Ensifer group</taxon>
        <taxon>Ensifer</taxon>
    </lineage>
</organism>
<proteinExistence type="predicted"/>
<dbReference type="GO" id="GO:0003677">
    <property type="term" value="F:DNA binding"/>
    <property type="evidence" value="ECO:0007669"/>
    <property type="project" value="UniProtKB-KW"/>
</dbReference>
<comment type="caution">
    <text evidence="2">The sequence shown here is derived from an EMBL/GenBank/DDBJ whole genome shotgun (WGS) entry which is preliminary data.</text>
</comment>